<feature type="domain" description="Coronavirus spike (S) glycoprotein S2 subunit heptad repeat 1 (HR1) region profile" evidence="18">
    <location>
        <begin position="1074"/>
        <end position="1186"/>
    </location>
</feature>
<dbReference type="GO" id="GO:0039654">
    <property type="term" value="P:fusion of virus membrane with host endosome membrane"/>
    <property type="evidence" value="ECO:0007669"/>
    <property type="project" value="InterPro"/>
</dbReference>
<protein>
    <submittedName>
        <fullName evidence="20">Spike glycoprotein</fullName>
    </submittedName>
</protein>
<accession>V5TEW2</accession>
<evidence type="ECO:0000256" key="15">
    <source>
        <dbReference type="ARBA" id="ARBA00023296"/>
    </source>
</evidence>
<dbReference type="GO" id="GO:0019064">
    <property type="term" value="P:fusion of virus membrane with host plasma membrane"/>
    <property type="evidence" value="ECO:0007669"/>
    <property type="project" value="InterPro"/>
</dbReference>
<dbReference type="SUPFAM" id="SSF111474">
    <property type="entry name" value="Coronavirus S2 glycoprotein"/>
    <property type="match status" value="2"/>
</dbReference>
<dbReference type="GO" id="GO:0046813">
    <property type="term" value="P:receptor-mediated virion attachment to host cell"/>
    <property type="evidence" value="ECO:0007669"/>
    <property type="project" value="InterPro"/>
</dbReference>
<keyword evidence="15" id="KW-1160">Virus entry into host cell</keyword>
<evidence type="ECO:0000256" key="3">
    <source>
        <dbReference type="ARBA" id="ARBA00022692"/>
    </source>
</evidence>
<evidence type="ECO:0000256" key="12">
    <source>
        <dbReference type="ARBA" id="ARBA00023054"/>
    </source>
</evidence>
<keyword evidence="1" id="KW-0945">Host-virus interaction</keyword>
<dbReference type="GO" id="GO:0019031">
    <property type="term" value="C:viral envelope"/>
    <property type="evidence" value="ECO:0007669"/>
    <property type="project" value="UniProtKB-KW"/>
</dbReference>
<evidence type="ECO:0000256" key="16">
    <source>
        <dbReference type="SAM" id="Coils"/>
    </source>
</evidence>
<keyword evidence="5" id="KW-1161">Viral attachment to host cell</keyword>
<evidence type="ECO:0000259" key="19">
    <source>
        <dbReference type="PROSITE" id="PS51924"/>
    </source>
</evidence>
<evidence type="ECO:0000313" key="20">
    <source>
        <dbReference type="EMBL" id="AHB63508.1"/>
    </source>
</evidence>
<keyword evidence="6" id="KW-0946">Virion</keyword>
<dbReference type="InterPro" id="IPR002552">
    <property type="entry name" value="Spike_S2_CoV"/>
</dbReference>
<evidence type="ECO:0000256" key="11">
    <source>
        <dbReference type="ARBA" id="ARBA00023026"/>
    </source>
</evidence>
<evidence type="ECO:0000313" key="21">
    <source>
        <dbReference type="Proteomes" id="UP000126730"/>
    </source>
</evidence>
<dbReference type="EMBL" id="KF793826">
    <property type="protein sequence ID" value="AHB63508.1"/>
    <property type="molecule type" value="Genomic_RNA"/>
</dbReference>
<proteinExistence type="predicted"/>
<name>V5TEW2_BWCOV</name>
<keyword evidence="8" id="KW-0261">Viral envelope protein</keyword>
<dbReference type="CDD" id="cd22372">
    <property type="entry name" value="gammaCoV_Spike_SD1-2_S1-S2_S2"/>
    <property type="match status" value="1"/>
</dbReference>
<dbReference type="GO" id="GO:0016020">
    <property type="term" value="C:membrane"/>
    <property type="evidence" value="ECO:0007669"/>
    <property type="project" value="InterPro"/>
</dbReference>
<feature type="transmembrane region" description="Helical" evidence="17">
    <location>
        <begin position="1429"/>
        <end position="1451"/>
    </location>
</feature>
<evidence type="ECO:0000256" key="9">
    <source>
        <dbReference type="ARBA" id="ARBA00022890"/>
    </source>
</evidence>
<keyword evidence="3 17" id="KW-0812">Transmembrane</keyword>
<dbReference type="GO" id="GO:0055036">
    <property type="term" value="C:virion membrane"/>
    <property type="evidence" value="ECO:0007669"/>
    <property type="project" value="InterPro"/>
</dbReference>
<keyword evidence="13 17" id="KW-0472">Membrane</keyword>
<dbReference type="PROSITE" id="PS51923">
    <property type="entry name" value="COV_S2_HR1"/>
    <property type="match status" value="1"/>
</dbReference>
<evidence type="ECO:0000256" key="7">
    <source>
        <dbReference type="ARBA" id="ARBA00022870"/>
    </source>
</evidence>
<organism evidence="20 21">
    <name type="scientific">Bottlenose dolphin coronavirus HKU22</name>
    <dbReference type="NCBI Taxonomy" id="1433215"/>
    <lineage>
        <taxon>Viruses</taxon>
        <taxon>Riboviria</taxon>
        <taxon>Orthornavirae</taxon>
        <taxon>Pisuviricota</taxon>
        <taxon>Pisoniviricetes</taxon>
        <taxon>Nidovirales</taxon>
        <taxon>Cornidovirineae</taxon>
        <taxon>Coronaviridae</taxon>
        <taxon>Orthocoronavirinae</taxon>
        <taxon>Gammacoronavirus</taxon>
        <taxon>Cegacovirus</taxon>
        <taxon>Gammacoronavirus delphinapteri</taxon>
        <taxon>Beluga whale coronavirus (strain SW1)</taxon>
    </lineage>
</organism>
<keyword evidence="9" id="KW-1164">Virus endocytosis by host</keyword>
<evidence type="ECO:0000256" key="13">
    <source>
        <dbReference type="ARBA" id="ARBA00023136"/>
    </source>
</evidence>
<sequence>MVKLLYVIVLVCTTLTIPLLYNAEEFLDFDLWPCDTCWNSSLLEENNTYTAAAFHQYGIIPFYYSINWTVVMNYSDGIYDYKWDDVAYNSSNYLAVNVSLVGRNCTANLNETLTEYKGFDFKGFPFSCPDFNVTSIDHGMFGYLLQNVLLGRCTSHLCVVVIPQGRVFFQKDEMWWWSWGDRLGISSHFTRFMVFDRNITVIGIAGNFDLYRLGHDGCKYVTGQSCPGYNWMNVTRIPVVGQVCRWFYADKDNLCNLTRVDNMPKTYYTAELARPATASVIVDGAYKPVYTGKFVDDALGPDYPCPTLSSLQASYVPGDCAIKDWVWIRSFDFKHTYFDAVYVGREEKFSLDAVQIIFRLKPNATYLGLPFCNETHTDKSSSAIIAYLIGGEFYSVDTSTVVVETYNPHIPDPSATPTSASTTQSRTTIYGWQDLRSYNMSCVRFSYELKRVMSVPLSMIRDVIIDVKKRVLSIDGFPVGSLLSDFEFRFSILAMNDTYLAGLKYTTALITFDKGNVRNVIDCNSDSVFDKLRCDLQTDVMSDGFYPVNIKTNEAEENATFIDVEATLANLSLEVFVSSPSHSPACLLKSYKCVDTRYFYLQNYTYSCADNGINDAASSAYCEGRMDTFNKFGVNGLDFRGKCPFSASKVNTGLIFDKICFGVYEQGCQADKVCNFGFYFDDVVFNQYGNKVYYKRQDLGFIDYQFGTLFKNSLVQPNVIQDGCHDYDIYGYKGTGFVKPFFDYSYLNMGGLIMLDSGGFPAVFRHNFALYEVTQCTREVAQLAVASNNALGCYLPKQVNIEGLNDTVDCNITGVFKYCSYGSIQAALSEEVQINVCNPSLMMENSHCINLKGSFMVNEPSVTLNSTTYQPLLGVSGEVVLPRTLMLHTTTEFIQTHSPKIVIDCNKYVCGSSERCRRILIKYGGFCESIIRLLNGVNMADDVSVTDFLDNLNSFDNISISLQSLNDSFGSFDGYGFQKFLPKSFDFGSGDPRQSRSTIEDLLFDKVTTVGLGTVDADYDKCTKGLSVADLVCAQYYNGIMVLPGVADAEKMAMYTGALVGGMALGGITAAASIPFATQIQARVNYLALTQNAIQENQKIIVQQFNKAIDSMTSAFESVNAGFSAVSSAITEIQNTVNAQSQALTKLLGQLNYNFGATTSSIKELYERLAQLEADIQVDRLINGRLTALSAFVAARQVEASRVASQRVLAAEKINECVKSTSNRYGFCGNGTHIISFPQNAPNGMLFVHFSLVPNETITVYGIIGLCLNNSIGIVPAKDRGIFIKCSNGSYCPEFENSFNMTKDGNVTFPFAITSREQYNPRQITTGDIQMLTSCNSSYTHIEWSQLPLVAPPYKDFDQEFEELYEKWNYTLEELEKLNVTFPYLNVSDQIDIINGAMENIRNQIQNLNSSYIDLEWLNKYERYSKWPWWVWLIIALCFAAFCLLVFWIFICTGCCGGCCNCCGIPALFGYCKQKAHYERLRMDEEGNLEEIKAD</sequence>
<evidence type="ECO:0000256" key="17">
    <source>
        <dbReference type="SAM" id="Phobius"/>
    </source>
</evidence>
<evidence type="ECO:0000256" key="5">
    <source>
        <dbReference type="ARBA" id="ARBA00022804"/>
    </source>
</evidence>
<keyword evidence="14" id="KW-0325">Glycoprotein</keyword>
<keyword evidence="12 16" id="KW-0175">Coiled coil</keyword>
<evidence type="ECO:0000256" key="4">
    <source>
        <dbReference type="ARBA" id="ARBA00022729"/>
    </source>
</evidence>
<keyword evidence="11" id="KW-0843">Virulence</keyword>
<dbReference type="Pfam" id="PF01601">
    <property type="entry name" value="CoV_S2"/>
    <property type="match status" value="1"/>
</dbReference>
<evidence type="ECO:0000256" key="6">
    <source>
        <dbReference type="ARBA" id="ARBA00022844"/>
    </source>
</evidence>
<feature type="coiled-coil region" evidence="16">
    <location>
        <begin position="1391"/>
        <end position="1418"/>
    </location>
</feature>
<dbReference type="PROSITE" id="PS51924">
    <property type="entry name" value="COV_S2_HR2"/>
    <property type="match status" value="1"/>
</dbReference>
<keyword evidence="9" id="KW-1162">Viral penetration into host cytoplasm</keyword>
<evidence type="ECO:0000256" key="2">
    <source>
        <dbReference type="ARBA" id="ARBA00022685"/>
    </source>
</evidence>
<dbReference type="InterPro" id="IPR043473">
    <property type="entry name" value="S2_sf_CoV"/>
</dbReference>
<keyword evidence="4" id="KW-0732">Signal</keyword>
<gene>
    <name evidence="20" type="primary">S</name>
</gene>
<keyword evidence="2" id="KW-0165">Cleavage on pair of basic residues</keyword>
<evidence type="ECO:0000256" key="14">
    <source>
        <dbReference type="ARBA" id="ARBA00023180"/>
    </source>
</evidence>
<evidence type="ECO:0000256" key="1">
    <source>
        <dbReference type="ARBA" id="ARBA00022581"/>
    </source>
</evidence>
<keyword evidence="7" id="KW-1043">Host membrane</keyword>
<reference evidence="20 21" key="1">
    <citation type="journal article" date="2014" name="J. Virol.">
        <title>Discovery of a novel bottlenose dolphin coronavirus reveals a distinct species of marine mammal coronavirus in Gammacoronavirus.</title>
        <authorList>
            <person name="Woo P.C."/>
            <person name="Lau S.K."/>
            <person name="Lam C.S."/>
            <person name="Tsang A.K."/>
            <person name="Hui S.W."/>
            <person name="Fan R.Y."/>
            <person name="Martelli P."/>
            <person name="Yuen K.Y."/>
        </authorList>
    </citation>
    <scope>NUCLEOTIDE SEQUENCE [LARGE SCALE GENOMIC DNA]</scope>
    <source>
        <strain evidence="20">CF090331</strain>
    </source>
</reference>
<dbReference type="InterPro" id="IPR044874">
    <property type="entry name" value="Spike_S2_CoV_HR2"/>
</dbReference>
<dbReference type="Gene3D" id="1.20.5.300">
    <property type="match status" value="1"/>
</dbReference>
<dbReference type="Proteomes" id="UP000126730">
    <property type="component" value="Segment"/>
</dbReference>
<evidence type="ECO:0000256" key="10">
    <source>
        <dbReference type="ARBA" id="ARBA00022989"/>
    </source>
</evidence>
<feature type="domain" description="Coronavirus spike (S) glycoprotein S2 subunit heptad repeat 2 (HR2) region profile" evidence="19">
    <location>
        <begin position="1352"/>
        <end position="1440"/>
    </location>
</feature>
<dbReference type="InterPro" id="IPR044873">
    <property type="entry name" value="Spike_S2_CoV_HR1"/>
</dbReference>
<keyword evidence="10 17" id="KW-1133">Transmembrane helix</keyword>
<dbReference type="GO" id="GO:0075509">
    <property type="term" value="P:endocytosis involved in viral entry into host cell"/>
    <property type="evidence" value="ECO:0007669"/>
    <property type="project" value="InterPro"/>
</dbReference>
<evidence type="ECO:0000256" key="8">
    <source>
        <dbReference type="ARBA" id="ARBA00022879"/>
    </source>
</evidence>
<evidence type="ECO:0000259" key="18">
    <source>
        <dbReference type="PROSITE" id="PS51923"/>
    </source>
</evidence>